<protein>
    <submittedName>
        <fullName evidence="3">DUF1266 domain-containing protein</fullName>
    </submittedName>
</protein>
<organism evidence="3 4">
    <name type="scientific">Streptomyces prunicolor</name>
    <dbReference type="NCBI Taxonomy" id="67348"/>
    <lineage>
        <taxon>Bacteria</taxon>
        <taxon>Bacillati</taxon>
        <taxon>Actinomycetota</taxon>
        <taxon>Actinomycetes</taxon>
        <taxon>Kitasatosporales</taxon>
        <taxon>Streptomycetaceae</taxon>
        <taxon>Streptomyces</taxon>
    </lineage>
</organism>
<evidence type="ECO:0000313" key="4">
    <source>
        <dbReference type="Proteomes" id="UP001187346"/>
    </source>
</evidence>
<reference evidence="3 4" key="1">
    <citation type="submission" date="2023-10" db="EMBL/GenBank/DDBJ databases">
        <title>Characterization of rhizosphere-enriched actinobacteria from wheat plants lab-grown on chernevaya soil.</title>
        <authorList>
            <person name="Tikhonova E.N."/>
            <person name="Konopkin A."/>
            <person name="Kravchenko I.K."/>
        </authorList>
    </citation>
    <scope>NUCLEOTIDE SEQUENCE [LARGE SCALE GENOMIC DNA]</scope>
    <source>
        <strain evidence="3 4">RR29</strain>
    </source>
</reference>
<keyword evidence="4" id="KW-1185">Reference proteome</keyword>
<proteinExistence type="predicted"/>
<evidence type="ECO:0000256" key="1">
    <source>
        <dbReference type="SAM" id="MobiDB-lite"/>
    </source>
</evidence>
<feature type="region of interest" description="Disordered" evidence="1">
    <location>
        <begin position="1"/>
        <end position="22"/>
    </location>
</feature>
<evidence type="ECO:0000313" key="3">
    <source>
        <dbReference type="EMBL" id="MDV7221643.1"/>
    </source>
</evidence>
<sequence length="418" mass="46652">MSFGPSPAGFGPPRPPAWTPPTETERTLAEARARGDWPAYYDALARVRLYYVMSRESYDAQPDRTHRTFARDPRTGAERWELFTDGMLPAPRPDLVYSRASLRWIAEAWNPRCPPTIVINPGTPCELPLPYGPPGTTDWSRTAERIGAAPSTAMRLRALHVGGALHGPVAHGLACGALLCVSNGSLWNALAWHGSGYDGERRRLREWWGITNRAEWQHHLRNLLACEASSSVWEFALSLRRTIARDFGGHVDTGYWRQAVATVIRASSEGSTVITEDGVTKTDPRPASETEARIEGVQRLIGRITRYEARMRADGILAENRYVTSVEAWDLGRASKMARWGLGARFATLPETESAVIRAGRAAALAYRSWADFSTGYILGRCLHFDEEEFGDWYQDMVAAHRILMSEAGSPWLNIPFR</sequence>
<evidence type="ECO:0000259" key="2">
    <source>
        <dbReference type="Pfam" id="PF06889"/>
    </source>
</evidence>
<dbReference type="RefSeq" id="WP_266858420.1">
    <property type="nucleotide sequence ID" value="NZ_JAPEMW010000001.1"/>
</dbReference>
<dbReference type="InterPro" id="IPR009677">
    <property type="entry name" value="DUF1266"/>
</dbReference>
<dbReference type="EMBL" id="JAWMAJ010000182">
    <property type="protein sequence ID" value="MDV7221643.1"/>
    <property type="molecule type" value="Genomic_DNA"/>
</dbReference>
<feature type="domain" description="DUF1266" evidence="2">
    <location>
        <begin position="203"/>
        <end position="417"/>
    </location>
</feature>
<gene>
    <name evidence="3" type="ORF">R5A26_37450</name>
</gene>
<feature type="compositionally biased region" description="Pro residues" evidence="1">
    <location>
        <begin position="10"/>
        <end position="19"/>
    </location>
</feature>
<dbReference type="Proteomes" id="UP001187346">
    <property type="component" value="Unassembled WGS sequence"/>
</dbReference>
<name>A0ABU4FM03_9ACTN</name>
<dbReference type="Pfam" id="PF06889">
    <property type="entry name" value="DUF1266"/>
    <property type="match status" value="1"/>
</dbReference>
<accession>A0ABU4FM03</accession>
<comment type="caution">
    <text evidence="3">The sequence shown here is derived from an EMBL/GenBank/DDBJ whole genome shotgun (WGS) entry which is preliminary data.</text>
</comment>